<evidence type="ECO:0000313" key="4">
    <source>
        <dbReference type="Proteomes" id="UP000266177"/>
    </source>
</evidence>
<dbReference type="EMBL" id="QYZD01000002">
    <property type="protein sequence ID" value="RJG26009.1"/>
    <property type="molecule type" value="Genomic_DNA"/>
</dbReference>
<evidence type="ECO:0000259" key="2">
    <source>
        <dbReference type="Pfam" id="PF13625"/>
    </source>
</evidence>
<dbReference type="RefSeq" id="WP_119790977.1">
    <property type="nucleotide sequence ID" value="NZ_QYZD01000002.1"/>
</dbReference>
<evidence type="ECO:0000313" key="3">
    <source>
        <dbReference type="EMBL" id="RJG26009.1"/>
    </source>
</evidence>
<comment type="caution">
    <text evidence="3">The sequence shown here is derived from an EMBL/GenBank/DDBJ whole genome shotgun (WGS) entry which is preliminary data.</text>
</comment>
<evidence type="ECO:0000256" key="1">
    <source>
        <dbReference type="SAM" id="MobiDB-lite"/>
    </source>
</evidence>
<feature type="compositionally biased region" description="Basic and acidic residues" evidence="1">
    <location>
        <begin position="120"/>
        <end position="130"/>
    </location>
</feature>
<accession>A0A3A3GLJ1</accession>
<dbReference type="OrthoDB" id="2987331at2"/>
<feature type="region of interest" description="Disordered" evidence="1">
    <location>
        <begin position="120"/>
        <end position="155"/>
    </location>
</feature>
<feature type="domain" description="Helicase XPB/Ssl2 N-terminal" evidence="2">
    <location>
        <begin position="367"/>
        <end position="475"/>
    </location>
</feature>
<protein>
    <recommendedName>
        <fullName evidence="2">Helicase XPB/Ssl2 N-terminal domain-containing protein</fullName>
    </recommendedName>
</protein>
<dbReference type="Pfam" id="PF13625">
    <property type="entry name" value="Helicase_C_3"/>
    <property type="match status" value="1"/>
</dbReference>
<dbReference type="AlphaFoldDB" id="A0A3A3GLJ1"/>
<dbReference type="Proteomes" id="UP000266177">
    <property type="component" value="Unassembled WGS sequence"/>
</dbReference>
<name>A0A3A3GLJ1_PANTH</name>
<reference evidence="3 4" key="1">
    <citation type="submission" date="2018-09" db="EMBL/GenBank/DDBJ databases">
        <title>Paenibacillus SK2017-BO5.</title>
        <authorList>
            <person name="Piskunova J.V."/>
            <person name="Dubiley S.A."/>
            <person name="Severinov K.V."/>
        </authorList>
    </citation>
    <scope>NUCLEOTIDE SEQUENCE [LARGE SCALE GENOMIC DNA]</scope>
    <source>
        <strain evidence="3 4">BO5</strain>
    </source>
</reference>
<organism evidence="3 4">
    <name type="scientific">Paenibacillus thiaminolyticus</name>
    <name type="common">Bacillus thiaminolyticus</name>
    <dbReference type="NCBI Taxonomy" id="49283"/>
    <lineage>
        <taxon>Bacteria</taxon>
        <taxon>Bacillati</taxon>
        <taxon>Bacillota</taxon>
        <taxon>Bacilli</taxon>
        <taxon>Bacillales</taxon>
        <taxon>Paenibacillaceae</taxon>
        <taxon>Paenibacillus</taxon>
    </lineage>
</organism>
<dbReference type="InterPro" id="IPR032830">
    <property type="entry name" value="XPB/Ssl2_N"/>
</dbReference>
<proteinExistence type="predicted"/>
<sequence>MNTNQLLKRTEPGEGSASRRCWERYAQRPEAIREEFRALQPPLRIPLVLMLKQAGPLPFTVDKLLSWHGPQATGSALLAACDPLAEHGFVASVKRAWGERLLFLPSDVYAQLMGCLLDDLHPGEGRHPEEPEPEEAAAGPVPEEEAQTPGPEPEGCQYEAGRGIVFGLFSLLAFAAKEGLPLTAKGTLHKRAVTRLSALNPWASAELPNDMGAQYPFADTLPLPLALVIDIALRFDLLKKEANRYAVNEAELARWLRLPHSVWREAVMSVVEEHYLPADVQLHHLVLAVRLIGTDGAWHDEREVLGRLRRLGLLAAEDAARAERQLRGWLRAFHAFGFCHLARPEQEAGEWAYRLPVQDMAEGPGFFIQPDFEILLPAAAPFYLRWELEAIAECVRADQMDVYRLTKASFEQGVEHGRTMASVLRFMEAHAWSGVPENIQDAMELWSLQYGRVRFAEVMLLRCEDSAVAAEVKEALLREPSGLAGIELIGDRDFIVDRDRARELGKTLDKAGIAPLRQWAGTEEKEPMISVWEEASADLGASLEDAGKAMVYSPSPLQYYEMETEPLLGEDLAAPYREVPGQWTRTLRSYHASTQKDLVSTAIRLLTPIEVEQSGQCATLIPVSIRDGEKGVWLLEAYDAGEGDAAELKTWSPADWERQRLVLPAGCPGSSR</sequence>
<gene>
    <name evidence="3" type="ORF">DQX05_03685</name>
</gene>